<dbReference type="EMBL" id="RBNI01002557">
    <property type="protein sequence ID" value="RUP49153.1"/>
    <property type="molecule type" value="Genomic_DNA"/>
</dbReference>
<organism evidence="2 3">
    <name type="scientific">Jimgerdemannia flammicorona</name>
    <dbReference type="NCBI Taxonomy" id="994334"/>
    <lineage>
        <taxon>Eukaryota</taxon>
        <taxon>Fungi</taxon>
        <taxon>Fungi incertae sedis</taxon>
        <taxon>Mucoromycota</taxon>
        <taxon>Mucoromycotina</taxon>
        <taxon>Endogonomycetes</taxon>
        <taxon>Endogonales</taxon>
        <taxon>Endogonaceae</taxon>
        <taxon>Jimgerdemannia</taxon>
    </lineage>
</organism>
<evidence type="ECO:0008006" key="4">
    <source>
        <dbReference type="Google" id="ProtNLM"/>
    </source>
</evidence>
<proteinExistence type="predicted"/>
<keyword evidence="1" id="KW-1133">Transmembrane helix</keyword>
<reference evidence="2 3" key="1">
    <citation type="journal article" date="2018" name="New Phytol.">
        <title>Phylogenomics of Endogonaceae and evolution of mycorrhizas within Mucoromycota.</title>
        <authorList>
            <person name="Chang Y."/>
            <person name="Desiro A."/>
            <person name="Na H."/>
            <person name="Sandor L."/>
            <person name="Lipzen A."/>
            <person name="Clum A."/>
            <person name="Barry K."/>
            <person name="Grigoriev I.V."/>
            <person name="Martin F.M."/>
            <person name="Stajich J.E."/>
            <person name="Smith M.E."/>
            <person name="Bonito G."/>
            <person name="Spatafora J.W."/>
        </authorList>
    </citation>
    <scope>NUCLEOTIDE SEQUENCE [LARGE SCALE GENOMIC DNA]</scope>
    <source>
        <strain evidence="2 3">GMNB39</strain>
    </source>
</reference>
<dbReference type="SUPFAM" id="SSF48264">
    <property type="entry name" value="Cytochrome P450"/>
    <property type="match status" value="1"/>
</dbReference>
<dbReference type="GO" id="GO:0005506">
    <property type="term" value="F:iron ion binding"/>
    <property type="evidence" value="ECO:0007669"/>
    <property type="project" value="InterPro"/>
</dbReference>
<dbReference type="InterPro" id="IPR001128">
    <property type="entry name" value="Cyt_P450"/>
</dbReference>
<dbReference type="Gene3D" id="1.10.630.10">
    <property type="entry name" value="Cytochrome P450"/>
    <property type="match status" value="1"/>
</dbReference>
<keyword evidence="1" id="KW-0472">Membrane</keyword>
<comment type="caution">
    <text evidence="2">The sequence shown here is derived from an EMBL/GenBank/DDBJ whole genome shotgun (WGS) entry which is preliminary data.</text>
</comment>
<name>A0A433DE76_9FUNG</name>
<sequence>MLAVNGSGSKFTRASQRFKLLRDSCGSICFRSLSRPSQLHKLASQAPPHHSQPTTEPVTNMPTILPPGVFQILPPSTALLLFFPIALLLLVAYKIYDLIAVPASLRNIPTVPFWANLYSFMNREPFDQREKGMVVPRLGEKEGIVLKFLRGRWIVTIANPEHAKTLLLRTDIFPKSSEIMSDYMLLNKFIGSRNMLFQNGDTWKRHRLIANPAFHRAMPAKLFGTLTLRMFEEFEKNGNFVEVYDMLQRFALDAIGMAAFDFDFNVCIWRVVPIHKF</sequence>
<dbReference type="GO" id="GO:0004497">
    <property type="term" value="F:monooxygenase activity"/>
    <property type="evidence" value="ECO:0007669"/>
    <property type="project" value="InterPro"/>
</dbReference>
<evidence type="ECO:0000256" key="1">
    <source>
        <dbReference type="SAM" id="Phobius"/>
    </source>
</evidence>
<accession>A0A433DE76</accession>
<dbReference type="GO" id="GO:0016705">
    <property type="term" value="F:oxidoreductase activity, acting on paired donors, with incorporation or reduction of molecular oxygen"/>
    <property type="evidence" value="ECO:0007669"/>
    <property type="project" value="InterPro"/>
</dbReference>
<evidence type="ECO:0000313" key="3">
    <source>
        <dbReference type="Proteomes" id="UP000268093"/>
    </source>
</evidence>
<dbReference type="Pfam" id="PF00067">
    <property type="entry name" value="p450"/>
    <property type="match status" value="1"/>
</dbReference>
<dbReference type="OrthoDB" id="1470350at2759"/>
<keyword evidence="3" id="KW-1185">Reference proteome</keyword>
<dbReference type="GO" id="GO:0020037">
    <property type="term" value="F:heme binding"/>
    <property type="evidence" value="ECO:0007669"/>
    <property type="project" value="InterPro"/>
</dbReference>
<keyword evidence="1" id="KW-0812">Transmembrane</keyword>
<dbReference type="Proteomes" id="UP000268093">
    <property type="component" value="Unassembled WGS sequence"/>
</dbReference>
<dbReference type="InterPro" id="IPR036396">
    <property type="entry name" value="Cyt_P450_sf"/>
</dbReference>
<gene>
    <name evidence="2" type="ORF">BC936DRAFT_143167</name>
</gene>
<dbReference type="AlphaFoldDB" id="A0A433DE76"/>
<protein>
    <recommendedName>
        <fullName evidence="4">Cytochrome P450</fullName>
    </recommendedName>
</protein>
<feature type="transmembrane region" description="Helical" evidence="1">
    <location>
        <begin position="77"/>
        <end position="96"/>
    </location>
</feature>
<evidence type="ECO:0000313" key="2">
    <source>
        <dbReference type="EMBL" id="RUP49153.1"/>
    </source>
</evidence>